<protein>
    <submittedName>
        <fullName evidence="2">Uncharacterized protein</fullName>
    </submittedName>
</protein>
<feature type="region of interest" description="Disordered" evidence="1">
    <location>
        <begin position="1"/>
        <end position="55"/>
    </location>
</feature>
<evidence type="ECO:0000313" key="3">
    <source>
        <dbReference type="Proteomes" id="UP000299102"/>
    </source>
</evidence>
<reference evidence="2 3" key="1">
    <citation type="journal article" date="2019" name="Commun. Biol.">
        <title>The bagworm genome reveals a unique fibroin gene that provides high tensile strength.</title>
        <authorList>
            <person name="Kono N."/>
            <person name="Nakamura H."/>
            <person name="Ohtoshi R."/>
            <person name="Tomita M."/>
            <person name="Numata K."/>
            <person name="Arakawa K."/>
        </authorList>
    </citation>
    <scope>NUCLEOTIDE SEQUENCE [LARGE SCALE GENOMIC DNA]</scope>
</reference>
<evidence type="ECO:0000313" key="2">
    <source>
        <dbReference type="EMBL" id="GBP81723.1"/>
    </source>
</evidence>
<dbReference type="AlphaFoldDB" id="A0A4C1Z3J7"/>
<organism evidence="2 3">
    <name type="scientific">Eumeta variegata</name>
    <name type="common">Bagworm moth</name>
    <name type="synonym">Eumeta japonica</name>
    <dbReference type="NCBI Taxonomy" id="151549"/>
    <lineage>
        <taxon>Eukaryota</taxon>
        <taxon>Metazoa</taxon>
        <taxon>Ecdysozoa</taxon>
        <taxon>Arthropoda</taxon>
        <taxon>Hexapoda</taxon>
        <taxon>Insecta</taxon>
        <taxon>Pterygota</taxon>
        <taxon>Neoptera</taxon>
        <taxon>Endopterygota</taxon>
        <taxon>Lepidoptera</taxon>
        <taxon>Glossata</taxon>
        <taxon>Ditrysia</taxon>
        <taxon>Tineoidea</taxon>
        <taxon>Psychidae</taxon>
        <taxon>Oiketicinae</taxon>
        <taxon>Eumeta</taxon>
    </lineage>
</organism>
<evidence type="ECO:0000256" key="1">
    <source>
        <dbReference type="SAM" id="MobiDB-lite"/>
    </source>
</evidence>
<proteinExistence type="predicted"/>
<comment type="caution">
    <text evidence="2">The sequence shown here is derived from an EMBL/GenBank/DDBJ whole genome shotgun (WGS) entry which is preliminary data.</text>
</comment>
<sequence length="97" mass="10464">MRESSLAPAEISNNSDEDAQVPSKQVQRDTSCIAPCQDKERIPADGRNSQSGPRSPAGLLLFNNLIFAPGRAAPARVDIDVRIKCAGGTRRGCEKER</sequence>
<accession>A0A4C1Z3J7</accession>
<keyword evidence="3" id="KW-1185">Reference proteome</keyword>
<dbReference type="Proteomes" id="UP000299102">
    <property type="component" value="Unassembled WGS sequence"/>
</dbReference>
<dbReference type="EMBL" id="BGZK01001527">
    <property type="protein sequence ID" value="GBP81723.1"/>
    <property type="molecule type" value="Genomic_DNA"/>
</dbReference>
<gene>
    <name evidence="2" type="ORF">EVAR_59662_1</name>
</gene>
<name>A0A4C1Z3J7_EUMVA</name>